<reference evidence="2 3" key="1">
    <citation type="journal article" date="2016" name="Nat. Commun.">
        <title>Thousands of microbial genomes shed light on interconnected biogeochemical processes in an aquifer system.</title>
        <authorList>
            <person name="Anantharaman K."/>
            <person name="Brown C.T."/>
            <person name="Hug L.A."/>
            <person name="Sharon I."/>
            <person name="Castelle C.J."/>
            <person name="Probst A.J."/>
            <person name="Thomas B.C."/>
            <person name="Singh A."/>
            <person name="Wilkins M.J."/>
            <person name="Karaoz U."/>
            <person name="Brodie E.L."/>
            <person name="Williams K.H."/>
            <person name="Hubbard S.S."/>
            <person name="Banfield J.F."/>
        </authorList>
    </citation>
    <scope>NUCLEOTIDE SEQUENCE [LARGE SCALE GENOMIC DNA]</scope>
</reference>
<dbReference type="InterPro" id="IPR017438">
    <property type="entry name" value="ATP-NAD_kinase_N"/>
</dbReference>
<organism evidence="2 3">
    <name type="scientific">Candidatus Uhrbacteria bacterium RIFCSPHIGHO2_02_FULL_60_10</name>
    <dbReference type="NCBI Taxonomy" id="1802392"/>
    <lineage>
        <taxon>Bacteria</taxon>
        <taxon>Candidatus Uhriibacteriota</taxon>
    </lineage>
</organism>
<dbReference type="AlphaFoldDB" id="A0A1F7U4Q2"/>
<sequence length="389" mass="43742">MGFPALRPRKKEVPFIHNPHSGKNTPRYGYGKILADIISTPRYTYGASTLNELKSATREIHSLRSEIIGFCGGDGTLSLDLTRILREWAKTPSLPLPKILYFPTGTRCVVAENLGLMEHSADEFAKRIRYKIDHNLPFETAHLNPLKINDQYGFMYGVGMPASAVQHYYDKADYGCVDGNREYGLEEVLAAASQQVFGGDKAVKPPCRFTCRWDKASRYDGRCPKCGRELQRILGNKRFNQVVVEALWDEIRAKLLFRQSHRLLTKPAYAEIALPDGHEPPFAPYLEYTGIMCSTIESMGNHCRAMPLARQKPDHFMLRCMNLGFWGIVRMLPFLWSGMALPTGHAFDAVVPNLTIKFKDDTVRTIDGDLGTSRCDHLGIGPALEFIVG</sequence>
<name>A0A1F7U4Q2_9BACT</name>
<dbReference type="SUPFAM" id="SSF111331">
    <property type="entry name" value="NAD kinase/diacylglycerol kinase-like"/>
    <property type="match status" value="1"/>
</dbReference>
<gene>
    <name evidence="2" type="ORF">A3C96_00745</name>
</gene>
<dbReference type="InterPro" id="IPR016064">
    <property type="entry name" value="NAD/diacylglycerol_kinase_sf"/>
</dbReference>
<dbReference type="InterPro" id="IPR001206">
    <property type="entry name" value="Diacylglycerol_kinase_cat_dom"/>
</dbReference>
<evidence type="ECO:0000313" key="2">
    <source>
        <dbReference type="EMBL" id="OGL73250.1"/>
    </source>
</evidence>
<accession>A0A1F7U4Q2</accession>
<comment type="caution">
    <text evidence="2">The sequence shown here is derived from an EMBL/GenBank/DDBJ whole genome shotgun (WGS) entry which is preliminary data.</text>
</comment>
<dbReference type="Gene3D" id="3.40.50.10330">
    <property type="entry name" value="Probable inorganic polyphosphate/atp-NAD kinase, domain 1"/>
    <property type="match status" value="1"/>
</dbReference>
<evidence type="ECO:0000259" key="1">
    <source>
        <dbReference type="Pfam" id="PF00781"/>
    </source>
</evidence>
<proteinExistence type="predicted"/>
<evidence type="ECO:0000313" key="3">
    <source>
        <dbReference type="Proteomes" id="UP000177088"/>
    </source>
</evidence>
<protein>
    <recommendedName>
        <fullName evidence="1">DAGKc domain-containing protein</fullName>
    </recommendedName>
</protein>
<dbReference type="EMBL" id="MGEA01000065">
    <property type="protein sequence ID" value="OGL73250.1"/>
    <property type="molecule type" value="Genomic_DNA"/>
</dbReference>
<dbReference type="Proteomes" id="UP000177088">
    <property type="component" value="Unassembled WGS sequence"/>
</dbReference>
<dbReference type="GO" id="GO:0016301">
    <property type="term" value="F:kinase activity"/>
    <property type="evidence" value="ECO:0007669"/>
    <property type="project" value="InterPro"/>
</dbReference>
<feature type="domain" description="DAGKc" evidence="1">
    <location>
        <begin position="15"/>
        <end position="128"/>
    </location>
</feature>
<dbReference type="Pfam" id="PF00781">
    <property type="entry name" value="DAGK_cat"/>
    <property type="match status" value="1"/>
</dbReference>